<evidence type="ECO:0000313" key="15">
    <source>
        <dbReference type="Proteomes" id="UP000177372"/>
    </source>
</evidence>
<sequence>MADGSHFAAAHEHERLTGWRDRLHKVIFESDTRAGRLFDEVLLWSIVLSVLAVILDSVESLHAAYGAFFLLVEWFFTGLFTLEYIARISALRRPLLYVKSTFGIIDLIAILPTYLAFFVPGLQSTIVLRAFRLLRIFRILKLARYVSQGNVLMLAIAASKEKIVIFLSFVLFTVVTMGSLMYLVEGPANGFENIPVSIYWAVVTLSTVGFGDITPVTPLGRAIASFVMILGYGFIAVPTGIVTSELIRAKQSVGQKACDDCGNTNNDADATYCKRCGGAL</sequence>
<keyword evidence="11" id="KW-0407">Ion channel</keyword>
<evidence type="ECO:0000256" key="3">
    <source>
        <dbReference type="ARBA" id="ARBA00022538"/>
    </source>
</evidence>
<dbReference type="EMBL" id="MFLZ01000015">
    <property type="protein sequence ID" value="OGG79975.1"/>
    <property type="molecule type" value="Genomic_DNA"/>
</dbReference>
<evidence type="ECO:0000256" key="11">
    <source>
        <dbReference type="ARBA" id="ARBA00023303"/>
    </source>
</evidence>
<dbReference type="AlphaFoldDB" id="A0A1F6F286"/>
<dbReference type="Pfam" id="PF00520">
    <property type="entry name" value="Ion_trans"/>
    <property type="match status" value="1"/>
</dbReference>
<dbReference type="SUPFAM" id="SSF81324">
    <property type="entry name" value="Voltage-gated potassium channels"/>
    <property type="match status" value="1"/>
</dbReference>
<evidence type="ECO:0000256" key="2">
    <source>
        <dbReference type="ARBA" id="ARBA00022448"/>
    </source>
</evidence>
<dbReference type="InterPro" id="IPR027359">
    <property type="entry name" value="Volt_channel_dom_sf"/>
</dbReference>
<protein>
    <submittedName>
        <fullName evidence="14">Ion transporter</fullName>
    </submittedName>
</protein>
<dbReference type="InterPro" id="IPR028325">
    <property type="entry name" value="VG_K_chnl"/>
</dbReference>
<feature type="transmembrane region" description="Helical" evidence="12">
    <location>
        <begin position="163"/>
        <end position="184"/>
    </location>
</feature>
<dbReference type="GO" id="GO:0008076">
    <property type="term" value="C:voltage-gated potassium channel complex"/>
    <property type="evidence" value="ECO:0007669"/>
    <property type="project" value="InterPro"/>
</dbReference>
<dbReference type="Gene3D" id="1.10.287.70">
    <property type="match status" value="1"/>
</dbReference>
<keyword evidence="10 12" id="KW-0472">Membrane</keyword>
<evidence type="ECO:0000256" key="10">
    <source>
        <dbReference type="ARBA" id="ARBA00023136"/>
    </source>
</evidence>
<keyword evidence="4 12" id="KW-0812">Transmembrane</keyword>
<dbReference type="GO" id="GO:0001508">
    <property type="term" value="P:action potential"/>
    <property type="evidence" value="ECO:0007669"/>
    <property type="project" value="TreeGrafter"/>
</dbReference>
<comment type="caution">
    <text evidence="14">The sequence shown here is derived from an EMBL/GenBank/DDBJ whole genome shotgun (WGS) entry which is preliminary data.</text>
</comment>
<dbReference type="STRING" id="1798512.A3A39_01165"/>
<organism evidence="14 15">
    <name type="scientific">Candidatus Kaiserbacteria bacterium RIFCSPLOWO2_01_FULL_54_13</name>
    <dbReference type="NCBI Taxonomy" id="1798512"/>
    <lineage>
        <taxon>Bacteria</taxon>
        <taxon>Candidatus Kaiseribacteriota</taxon>
    </lineage>
</organism>
<keyword evidence="9" id="KW-0406">Ion transport</keyword>
<feature type="transmembrane region" description="Helical" evidence="12">
    <location>
        <begin position="41"/>
        <end position="58"/>
    </location>
</feature>
<dbReference type="Gene3D" id="1.20.120.350">
    <property type="entry name" value="Voltage-gated potassium channels. Chain C"/>
    <property type="match status" value="1"/>
</dbReference>
<keyword evidence="3" id="KW-0633">Potassium transport</keyword>
<proteinExistence type="predicted"/>
<dbReference type="InterPro" id="IPR005821">
    <property type="entry name" value="Ion_trans_dom"/>
</dbReference>
<feature type="transmembrane region" description="Helical" evidence="12">
    <location>
        <begin position="64"/>
        <end position="85"/>
    </location>
</feature>
<evidence type="ECO:0000256" key="6">
    <source>
        <dbReference type="ARBA" id="ARBA00022882"/>
    </source>
</evidence>
<name>A0A1F6F286_9BACT</name>
<evidence type="ECO:0000259" key="13">
    <source>
        <dbReference type="Pfam" id="PF00520"/>
    </source>
</evidence>
<evidence type="ECO:0000313" key="14">
    <source>
        <dbReference type="EMBL" id="OGG79975.1"/>
    </source>
</evidence>
<feature type="transmembrane region" description="Helical" evidence="12">
    <location>
        <begin position="222"/>
        <end position="242"/>
    </location>
</feature>
<gene>
    <name evidence="14" type="ORF">A3A39_01165</name>
</gene>
<dbReference type="PANTHER" id="PTHR11537:SF254">
    <property type="entry name" value="POTASSIUM VOLTAGE-GATED CHANNEL PROTEIN SHAB"/>
    <property type="match status" value="1"/>
</dbReference>
<keyword evidence="2" id="KW-0813">Transport</keyword>
<keyword evidence="8 12" id="KW-1133">Transmembrane helix</keyword>
<evidence type="ECO:0000256" key="8">
    <source>
        <dbReference type="ARBA" id="ARBA00022989"/>
    </source>
</evidence>
<reference evidence="14 15" key="1">
    <citation type="journal article" date="2016" name="Nat. Commun.">
        <title>Thousands of microbial genomes shed light on interconnected biogeochemical processes in an aquifer system.</title>
        <authorList>
            <person name="Anantharaman K."/>
            <person name="Brown C.T."/>
            <person name="Hug L.A."/>
            <person name="Sharon I."/>
            <person name="Castelle C.J."/>
            <person name="Probst A.J."/>
            <person name="Thomas B.C."/>
            <person name="Singh A."/>
            <person name="Wilkins M.J."/>
            <person name="Karaoz U."/>
            <person name="Brodie E.L."/>
            <person name="Williams K.H."/>
            <person name="Hubbard S.S."/>
            <person name="Banfield J.F."/>
        </authorList>
    </citation>
    <scope>NUCLEOTIDE SEQUENCE [LARGE SCALE GENOMIC DNA]</scope>
</reference>
<feature type="transmembrane region" description="Helical" evidence="12">
    <location>
        <begin position="97"/>
        <end position="119"/>
    </location>
</feature>
<evidence type="ECO:0000256" key="7">
    <source>
        <dbReference type="ARBA" id="ARBA00022958"/>
    </source>
</evidence>
<accession>A0A1F6F286</accession>
<evidence type="ECO:0000256" key="12">
    <source>
        <dbReference type="SAM" id="Phobius"/>
    </source>
</evidence>
<dbReference type="PRINTS" id="PR00169">
    <property type="entry name" value="KCHANNEL"/>
</dbReference>
<evidence type="ECO:0000256" key="9">
    <source>
        <dbReference type="ARBA" id="ARBA00023065"/>
    </source>
</evidence>
<dbReference type="Proteomes" id="UP000177372">
    <property type="component" value="Unassembled WGS sequence"/>
</dbReference>
<keyword evidence="5" id="KW-0631">Potassium channel</keyword>
<feature type="domain" description="Ion transport" evidence="13">
    <location>
        <begin position="38"/>
        <end position="249"/>
    </location>
</feature>
<evidence type="ECO:0000256" key="4">
    <source>
        <dbReference type="ARBA" id="ARBA00022692"/>
    </source>
</evidence>
<dbReference type="GO" id="GO:0005249">
    <property type="term" value="F:voltage-gated potassium channel activity"/>
    <property type="evidence" value="ECO:0007669"/>
    <property type="project" value="InterPro"/>
</dbReference>
<keyword evidence="7" id="KW-0630">Potassium</keyword>
<feature type="transmembrane region" description="Helical" evidence="12">
    <location>
        <begin position="196"/>
        <end position="216"/>
    </location>
</feature>
<evidence type="ECO:0000256" key="5">
    <source>
        <dbReference type="ARBA" id="ARBA00022826"/>
    </source>
</evidence>
<comment type="subcellular location">
    <subcellularLocation>
        <location evidence="1">Membrane</location>
        <topology evidence="1">Multi-pass membrane protein</topology>
    </subcellularLocation>
</comment>
<evidence type="ECO:0000256" key="1">
    <source>
        <dbReference type="ARBA" id="ARBA00004141"/>
    </source>
</evidence>
<dbReference type="PANTHER" id="PTHR11537">
    <property type="entry name" value="VOLTAGE-GATED POTASSIUM CHANNEL"/>
    <property type="match status" value="1"/>
</dbReference>
<keyword evidence="6" id="KW-0851">Voltage-gated channel</keyword>